<dbReference type="Gene3D" id="3.40.50.1820">
    <property type="entry name" value="alpha/beta hydrolase"/>
    <property type="match status" value="1"/>
</dbReference>
<protein>
    <submittedName>
        <fullName evidence="3">Dienelactone hydrolase</fullName>
    </submittedName>
</protein>
<dbReference type="AlphaFoldDB" id="A0AB39KQX3"/>
<dbReference type="InterPro" id="IPR016986">
    <property type="entry name" value="UCP031982_abhydr"/>
</dbReference>
<dbReference type="InterPro" id="IPR029058">
    <property type="entry name" value="AB_hydrolase_fold"/>
</dbReference>
<dbReference type="PANTHER" id="PTHR22946">
    <property type="entry name" value="DIENELACTONE HYDROLASE DOMAIN-CONTAINING PROTEIN-RELATED"/>
    <property type="match status" value="1"/>
</dbReference>
<dbReference type="RefSeq" id="WP_369058622.1">
    <property type="nucleotide sequence ID" value="NZ_CP158375.1"/>
</dbReference>
<dbReference type="GO" id="GO:0052689">
    <property type="term" value="F:carboxylic ester hydrolase activity"/>
    <property type="evidence" value="ECO:0007669"/>
    <property type="project" value="UniProtKB-ARBA"/>
</dbReference>
<dbReference type="EMBL" id="CP158375">
    <property type="protein sequence ID" value="XDO95779.1"/>
    <property type="molecule type" value="Genomic_DNA"/>
</dbReference>
<dbReference type="Pfam" id="PF03403">
    <property type="entry name" value="PAF-AH_p_II"/>
    <property type="match status" value="1"/>
</dbReference>
<evidence type="ECO:0000313" key="3">
    <source>
        <dbReference type="EMBL" id="XDO95779.1"/>
    </source>
</evidence>
<accession>A0AB39KQX3</accession>
<proteinExistence type="predicted"/>
<name>A0AB39KQX3_9CAUL</name>
<organism evidence="3">
    <name type="scientific">Caulobacter sp. 73W</name>
    <dbReference type="NCBI Taxonomy" id="3161137"/>
    <lineage>
        <taxon>Bacteria</taxon>
        <taxon>Pseudomonadati</taxon>
        <taxon>Pseudomonadota</taxon>
        <taxon>Alphaproteobacteria</taxon>
        <taxon>Caulobacterales</taxon>
        <taxon>Caulobacteraceae</taxon>
        <taxon>Caulobacter</taxon>
    </lineage>
</organism>
<evidence type="ECO:0000256" key="1">
    <source>
        <dbReference type="ARBA" id="ARBA00022801"/>
    </source>
</evidence>
<reference evidence="3" key="1">
    <citation type="submission" date="2024-06" db="EMBL/GenBank/DDBJ databases">
        <title>Caulobacter inopinatus, sp. nov.</title>
        <authorList>
            <person name="Donachie S.P."/>
        </authorList>
    </citation>
    <scope>NUCLEOTIDE SEQUENCE</scope>
    <source>
        <strain evidence="3">73W</strain>
    </source>
</reference>
<keyword evidence="2" id="KW-0732">Signal</keyword>
<feature type="chain" id="PRO_5044272511" evidence="2">
    <location>
        <begin position="28"/>
        <end position="333"/>
    </location>
</feature>
<feature type="signal peptide" evidence="2">
    <location>
        <begin position="1"/>
        <end position="27"/>
    </location>
</feature>
<dbReference type="InterPro" id="IPR050261">
    <property type="entry name" value="FrsA_esterase"/>
</dbReference>
<gene>
    <name evidence="3" type="ORF">ABOZ73_13350</name>
</gene>
<dbReference type="PIRSF" id="PIRSF031982">
    <property type="entry name" value="UCP031982_abhydr"/>
    <property type="match status" value="1"/>
</dbReference>
<sequence length="333" mass="35909">MSVAAKSKSLAAAVLAGAMMFAAPAFAGAGFQLVKVPDPEGGTIEVGIWYPTNAPMRSVPLGLNRMEVAPGAPIKGTGLPLVVMSHGHGGFFGGHSDTAAALADAGFVTAALTHTGDNYADKSRSTQGANRPRQLRVLTDYMLKDWASHDRIDAQRVGAFGFSMGGFTVTAAIGGVPDVTKINEHCRQRPQFFDCQLVHHQPATPATWTGWNKDERIKAAVIAAPAVGYAFTPQSLGAVKIPVQLWRAEVDQILPEPFYVQPVREKLGAKPEYHLVKGAGHFEFLQPCTAEAIQNHADICVPAPGFDRVAFHQDFNREVVRFFRENLDVVNRL</sequence>
<dbReference type="SUPFAM" id="SSF53474">
    <property type="entry name" value="alpha/beta-Hydrolases"/>
    <property type="match status" value="1"/>
</dbReference>
<keyword evidence="1 3" id="KW-0378">Hydrolase</keyword>
<dbReference type="PANTHER" id="PTHR22946:SF9">
    <property type="entry name" value="POLYKETIDE TRANSFERASE AF380"/>
    <property type="match status" value="1"/>
</dbReference>
<evidence type="ECO:0000256" key="2">
    <source>
        <dbReference type="SAM" id="SignalP"/>
    </source>
</evidence>